<evidence type="ECO:0000256" key="1">
    <source>
        <dbReference type="SAM" id="MobiDB-lite"/>
    </source>
</evidence>
<feature type="compositionally biased region" description="Polar residues" evidence="1">
    <location>
        <begin position="1"/>
        <end position="10"/>
    </location>
</feature>
<dbReference type="EMBL" id="VOFY01000002">
    <property type="protein sequence ID" value="KAA8595216.1"/>
    <property type="molecule type" value="Genomic_DNA"/>
</dbReference>
<evidence type="ECO:0000313" key="2">
    <source>
        <dbReference type="EMBL" id="KAA8595216.1"/>
    </source>
</evidence>
<feature type="non-terminal residue" evidence="2">
    <location>
        <position position="98"/>
    </location>
</feature>
<accession>A0A5J5DPF3</accession>
<protein>
    <submittedName>
        <fullName evidence="2">Uncharacterized protein</fullName>
    </submittedName>
</protein>
<keyword evidence="3" id="KW-1185">Reference proteome</keyword>
<comment type="caution">
    <text evidence="2">The sequence shown here is derived from an EMBL/GenBank/DDBJ whole genome shotgun (WGS) entry which is preliminary data.</text>
</comment>
<sequence>MGNGPLSQEEISLLGQFPHPPSPNQDKQSERRGMELNEALISAGCCTNNCRNVKLWDRLPELNGLEWISLPSTCDTATSRRALKEWEGRRGSISIISQ</sequence>
<dbReference type="Proteomes" id="UP000327493">
    <property type="component" value="Chromosome 2"/>
</dbReference>
<evidence type="ECO:0000313" key="3">
    <source>
        <dbReference type="Proteomes" id="UP000327493"/>
    </source>
</evidence>
<reference evidence="2 3" key="1">
    <citation type="submission" date="2019-08" db="EMBL/GenBank/DDBJ databases">
        <title>A chromosome-level genome assembly, high-density linkage maps, and genome scans reveal the genomic architecture of hybrid incompatibilities underlying speciation via character displacement in darters (Percidae: Etheostominae).</title>
        <authorList>
            <person name="Moran R.L."/>
            <person name="Catchen J.M."/>
            <person name="Fuller R.C."/>
        </authorList>
    </citation>
    <scope>NUCLEOTIDE SEQUENCE [LARGE SCALE GENOMIC DNA]</scope>
    <source>
        <strain evidence="2">EspeVRDwgs_2016</strain>
        <tissue evidence="2">Muscle</tissue>
    </source>
</reference>
<dbReference type="AlphaFoldDB" id="A0A5J5DPF3"/>
<organism evidence="2 3">
    <name type="scientific">Etheostoma spectabile</name>
    <name type="common">orangethroat darter</name>
    <dbReference type="NCBI Taxonomy" id="54343"/>
    <lineage>
        <taxon>Eukaryota</taxon>
        <taxon>Metazoa</taxon>
        <taxon>Chordata</taxon>
        <taxon>Craniata</taxon>
        <taxon>Vertebrata</taxon>
        <taxon>Euteleostomi</taxon>
        <taxon>Actinopterygii</taxon>
        <taxon>Neopterygii</taxon>
        <taxon>Teleostei</taxon>
        <taxon>Neoteleostei</taxon>
        <taxon>Acanthomorphata</taxon>
        <taxon>Eupercaria</taxon>
        <taxon>Perciformes</taxon>
        <taxon>Percoidei</taxon>
        <taxon>Percidae</taxon>
        <taxon>Etheostomatinae</taxon>
        <taxon>Etheostoma</taxon>
    </lineage>
</organism>
<feature type="region of interest" description="Disordered" evidence="1">
    <location>
        <begin position="1"/>
        <end position="33"/>
    </location>
</feature>
<name>A0A5J5DPF3_9PERO</name>
<gene>
    <name evidence="2" type="ORF">FQN60_012351</name>
</gene>
<proteinExistence type="predicted"/>